<dbReference type="SUPFAM" id="SSF52540">
    <property type="entry name" value="P-loop containing nucleoside triphosphate hydrolases"/>
    <property type="match status" value="1"/>
</dbReference>
<sequence length="930" mass="105315">MPTASGPTVFRITGLPDSSTEQAESLLIAVIKEQLSEEEKQTLKIEITIIPSCNSSNNNGQKLVALVDFKRGIPNFLSGLVKNQLREWQVEIDDTGEDISFDCHFHGFTQLYNTQPSQTITADIIAITGLGGHAYGSWRGKGNLGRMWLRHFLSKDLPRCRTMIYGYNSKLSSRGIGTVEDYSREFLEGIKKVRGTKETRERPLFFVAHSFGGIILARCLVRAAQTNEDDHPTIATLYKATYGILFFAVPHRGLIVNDMESMLDQDNHPRKALLEQINKGSDLLVPDFKDLIRDRKIVTFYETEQTRRLEQNSEDGSWARTGPFITALDTDSAILQLPINMEIKIPIHADHSTIVKFDNKNAPGYEHALEHLKDFEWDALDVIKARFGKELSSIEGAYKQPDEDLLKSLPSAAQAAFNSYDKQHDPLCLDETRVDILEQIMAWGDGDDERCIFWLSGMAGTGKSTIARTVARKYYDRNRLGASFFFSRGREDVSHASKFFTSIAVQLANKSPALKRHICKAITECSSIASQVLRDQWNQLVLGPLSKLEADSLQSPLILVVDALDECDGKDDIRVILQLLGEARKLRAIRLRIFMTSRPEIPIRHGFYQLLETRHHGFVLHNISPPIIDHDISIFFEHNLGIIKQKLALAADWPGKQTIKCLVRSANGLFIWAATACRFIGNGEQFAEKRLSLILKGGPTVKGPEGKLNEIYVAILTNSVSDEYDDKEKEELYKMLKEALGTIVILFSSLSAISLARLLHIPMGNLYRTLDDLHSVLEVPKDDGQPVRLHHPSFRDFLLDKQRCHDERFWVDEKKAHEALAESCLRLMSKNLKRDICDLHSLGTLTSEVDSCRVEQYLPADLQYACRYWVQHLLRAQLDLCNHRQVSEFFQKHFLHWLEALSLIGKISEGGHMVTELSRHLFTLQVSDIV</sequence>
<organism evidence="3 4">
    <name type="scientific">Trichoglossum hirsutum</name>
    <dbReference type="NCBI Taxonomy" id="265104"/>
    <lineage>
        <taxon>Eukaryota</taxon>
        <taxon>Fungi</taxon>
        <taxon>Dikarya</taxon>
        <taxon>Ascomycota</taxon>
        <taxon>Pezizomycotina</taxon>
        <taxon>Geoglossomycetes</taxon>
        <taxon>Geoglossales</taxon>
        <taxon>Geoglossaceae</taxon>
        <taxon>Trichoglossum</taxon>
    </lineage>
</organism>
<keyword evidence="1" id="KW-0677">Repeat</keyword>
<proteinExistence type="predicted"/>
<comment type="caution">
    <text evidence="3">The sequence shown here is derived from an EMBL/GenBank/DDBJ whole genome shotgun (WGS) entry which is preliminary data.</text>
</comment>
<name>A0A9P8IHP9_9PEZI</name>
<dbReference type="PANTHER" id="PTHR10039">
    <property type="entry name" value="AMELOGENIN"/>
    <property type="match status" value="1"/>
</dbReference>
<dbReference type="InterPro" id="IPR027417">
    <property type="entry name" value="P-loop_NTPase"/>
</dbReference>
<gene>
    <name evidence="3" type="ORF">GP486_007289</name>
</gene>
<keyword evidence="4" id="KW-1185">Reference proteome</keyword>
<dbReference type="InterPro" id="IPR029058">
    <property type="entry name" value="AB_hydrolase_fold"/>
</dbReference>
<evidence type="ECO:0000313" key="4">
    <source>
        <dbReference type="Proteomes" id="UP000750711"/>
    </source>
</evidence>
<dbReference type="AlphaFoldDB" id="A0A9P8IHP9"/>
<dbReference type="EMBL" id="JAGHQM010001985">
    <property type="protein sequence ID" value="KAH0551496.1"/>
    <property type="molecule type" value="Genomic_DNA"/>
</dbReference>
<reference evidence="3" key="1">
    <citation type="submission" date="2021-03" db="EMBL/GenBank/DDBJ databases">
        <title>Comparative genomics and phylogenomic investigation of the class Geoglossomycetes provide insights into ecological specialization and systematics.</title>
        <authorList>
            <person name="Melie T."/>
            <person name="Pirro S."/>
            <person name="Miller A.N."/>
            <person name="Quandt A."/>
        </authorList>
    </citation>
    <scope>NUCLEOTIDE SEQUENCE</scope>
    <source>
        <strain evidence="3">CAQ_001_2017</strain>
    </source>
</reference>
<evidence type="ECO:0000313" key="3">
    <source>
        <dbReference type="EMBL" id="KAH0551496.1"/>
    </source>
</evidence>
<dbReference type="Proteomes" id="UP000750711">
    <property type="component" value="Unassembled WGS sequence"/>
</dbReference>
<dbReference type="Gene3D" id="3.40.50.300">
    <property type="entry name" value="P-loop containing nucleotide triphosphate hydrolases"/>
    <property type="match status" value="1"/>
</dbReference>
<evidence type="ECO:0000256" key="1">
    <source>
        <dbReference type="ARBA" id="ARBA00022737"/>
    </source>
</evidence>
<dbReference type="PANTHER" id="PTHR10039:SF17">
    <property type="entry name" value="FUNGAL STAND N-TERMINAL GOODBYE DOMAIN-CONTAINING PROTEIN-RELATED"/>
    <property type="match status" value="1"/>
</dbReference>
<feature type="domain" description="Nephrocystin 3-like N-terminal" evidence="2">
    <location>
        <begin position="439"/>
        <end position="598"/>
    </location>
</feature>
<dbReference type="Pfam" id="PF24883">
    <property type="entry name" value="NPHP3_N"/>
    <property type="match status" value="1"/>
</dbReference>
<dbReference type="InterPro" id="IPR056884">
    <property type="entry name" value="NPHP3-like_N"/>
</dbReference>
<dbReference type="SUPFAM" id="SSF53474">
    <property type="entry name" value="alpha/beta-Hydrolases"/>
    <property type="match status" value="1"/>
</dbReference>
<dbReference type="Gene3D" id="3.40.50.1820">
    <property type="entry name" value="alpha/beta hydrolase"/>
    <property type="match status" value="1"/>
</dbReference>
<accession>A0A9P8IHP9</accession>
<protein>
    <recommendedName>
        <fullName evidence="2">Nephrocystin 3-like N-terminal domain-containing protein</fullName>
    </recommendedName>
</protein>
<evidence type="ECO:0000259" key="2">
    <source>
        <dbReference type="Pfam" id="PF24883"/>
    </source>
</evidence>